<dbReference type="InterPro" id="IPR027417">
    <property type="entry name" value="P-loop_NTPase"/>
</dbReference>
<dbReference type="RefSeq" id="WP_334314795.1">
    <property type="nucleotide sequence ID" value="NZ_CP065938.1"/>
</dbReference>
<dbReference type="Pfam" id="PF03976">
    <property type="entry name" value="PPK2"/>
    <property type="match status" value="2"/>
</dbReference>
<dbReference type="Gene3D" id="3.40.50.300">
    <property type="entry name" value="P-loop containing nucleotide triphosphate hydrolases"/>
    <property type="match status" value="2"/>
</dbReference>
<dbReference type="EMBL" id="CP065938">
    <property type="protein sequence ID" value="UWX05227.1"/>
    <property type="molecule type" value="Genomic_DNA"/>
</dbReference>
<dbReference type="NCBIfam" id="TIGR03708">
    <property type="entry name" value="poly_P_AMP_trns"/>
    <property type="match status" value="1"/>
</dbReference>
<name>A0ABY5Y0I6_9BACT</name>
<reference evidence="2" key="1">
    <citation type="submission" date="2020-12" db="EMBL/GenBank/DDBJ databases">
        <title>Taurinivorans muris gen. nov., sp. nov., fundamental and realized metabolic niche of a ubiquitous sulfidogenic bacterium in the murine intestine.</title>
        <authorList>
            <person name="Ye H."/>
            <person name="Hanson B.T."/>
            <person name="Loy A."/>
        </authorList>
    </citation>
    <scope>NUCLEOTIDE SEQUENCE</scope>
    <source>
        <strain evidence="2">LT0009</strain>
    </source>
</reference>
<protein>
    <submittedName>
        <fullName evidence="2">Polyphosphate:AMP phosphotransferase</fullName>
    </submittedName>
</protein>
<feature type="domain" description="Polyphosphate kinase-2-related" evidence="1">
    <location>
        <begin position="272"/>
        <end position="494"/>
    </location>
</feature>
<evidence type="ECO:0000259" key="1">
    <source>
        <dbReference type="Pfam" id="PF03976"/>
    </source>
</evidence>
<evidence type="ECO:0000313" key="3">
    <source>
        <dbReference type="Proteomes" id="UP001058120"/>
    </source>
</evidence>
<dbReference type="InterPro" id="IPR022489">
    <property type="entry name" value="PolyP_AMP_Tfrase"/>
</dbReference>
<dbReference type="InterPro" id="IPR022488">
    <property type="entry name" value="PPK2-related"/>
</dbReference>
<feature type="domain" description="Polyphosphate kinase-2-related" evidence="1">
    <location>
        <begin position="13"/>
        <end position="234"/>
    </location>
</feature>
<evidence type="ECO:0000313" key="2">
    <source>
        <dbReference type="EMBL" id="UWX05227.1"/>
    </source>
</evidence>
<organism evidence="2 3">
    <name type="scientific">Taurinivorans muris</name>
    <dbReference type="NCBI Taxonomy" id="2787751"/>
    <lineage>
        <taxon>Bacteria</taxon>
        <taxon>Pseudomonadati</taxon>
        <taxon>Thermodesulfobacteriota</taxon>
        <taxon>Desulfovibrionia</taxon>
        <taxon>Desulfovibrionales</taxon>
        <taxon>Desulfovibrionaceae</taxon>
        <taxon>Taurinivorans</taxon>
    </lineage>
</organism>
<gene>
    <name evidence="2" type="primary">pap</name>
    <name evidence="2" type="ORF">JBF11_07135</name>
</gene>
<dbReference type="PANTHER" id="PTHR34383">
    <property type="entry name" value="POLYPHOSPHATE:AMP PHOSPHOTRANSFERASE-RELATED"/>
    <property type="match status" value="1"/>
</dbReference>
<dbReference type="SUPFAM" id="SSF52540">
    <property type="entry name" value="P-loop containing nucleoside triphosphate hydrolases"/>
    <property type="match status" value="2"/>
</dbReference>
<keyword evidence="3" id="KW-1185">Reference proteome</keyword>
<dbReference type="PANTHER" id="PTHR34383:SF3">
    <property type="entry name" value="POLYPHOSPHATE:AMP PHOSPHOTRANSFERASE"/>
    <property type="match status" value="1"/>
</dbReference>
<dbReference type="Proteomes" id="UP001058120">
    <property type="component" value="Chromosome"/>
</dbReference>
<accession>A0ABY5Y0I6</accession>
<proteinExistence type="predicted"/>
<sequence length="502" mass="59137">MLSTMNFCQSYTQKEYKALARDARIKLFNLQQQCMTQKVPVIIYVDGVSGTGKGSFVNLLSEWCDVKHLKNYSFWFSFDEERLRPEAWKYWMKIPKAGEFAVFIAGMYDEPMRKLAAKEITETEFNEIMHDRVEFERTLAQSGYVIVKLWFHITADEHKKRMKARKKLNNKGEIGFSTYDEQSNENFENLNSVVGKMLPLTDKHFAPWYIIDAYDEKFRNIKAVEAISKCIENALDVKKTVVEEFPSMPDNMEALSGISVLDQVDLSLSVPKDEYEKELEKLQKDIYKLTYKAYELGISSTIVFEGYDASGKGGAIRRLTQSIDSRITQVIPISAPGSEEAAHHYLWRFWRHVPRAGFVTIYDRSWYGRVLVERVEGFASQWECKRAFSEINAFENELINKKNILIKFWLHISLDEQLRRFKEREAIEWKRHKITEEDWRNREKADQYKIAANEMFLRTNTVQAPWFIIPGENKLYARLEILRTYKRVLEERIKEIKKGKKK</sequence>